<reference evidence="2" key="1">
    <citation type="submission" date="2023-07" db="EMBL/GenBank/DDBJ databases">
        <title>A chromosome-level genome assembly of Lolium multiflorum.</title>
        <authorList>
            <person name="Chen Y."/>
            <person name="Copetti D."/>
            <person name="Kolliker R."/>
            <person name="Studer B."/>
        </authorList>
    </citation>
    <scope>NUCLEOTIDE SEQUENCE</scope>
    <source>
        <strain evidence="2">02402/16</strain>
        <tissue evidence="2">Leaf</tissue>
    </source>
</reference>
<comment type="caution">
    <text evidence="2">The sequence shown here is derived from an EMBL/GenBank/DDBJ whole genome shotgun (WGS) entry which is preliminary data.</text>
</comment>
<sequence length="408" mass="46880">MEEKAVKNWVEKIGESVVWGPEQELSLLRFDDWKGEYVRIEDGDDLVTEIDRRDGWTSKHATFYAEIVDRKSDSKVGYVASKLAAQIADDEWASQRQIMPIVTEVSVISESDAAAQEVCHGAANVVTVDWNAVELEERTDLVIAPMSDIEMARMYGIPVDDKDKEKDKDESEMPANANRTGAGSMHEDVDPELMQDAADEVDDAHADELVNLYDKENPVIEVGKLFPNMDEFRMCFKTYAVKAEFDAKTLWTDRSKFYARSTTGSTTMAYSRPTYRLPQIYPEREYPAGVIVEDQLRVWAWSRWRTRHELAEFFLSAGYRHLNRPRRAPPMFVLEPYVAFEIGITVRFTNPHDAYLLLGKVFWCGCEFIAFTAYNIFTDFYAIFPSPGNMHSLPYNFHYQPAAEEEEE</sequence>
<gene>
    <name evidence="2" type="ORF">QYE76_028483</name>
</gene>
<keyword evidence="3" id="KW-1185">Reference proteome</keyword>
<proteinExistence type="predicted"/>
<accession>A0AAD8QM08</accession>
<name>A0AAD8QM08_LOLMU</name>
<organism evidence="2 3">
    <name type="scientific">Lolium multiflorum</name>
    <name type="common">Italian ryegrass</name>
    <name type="synonym">Lolium perenne subsp. multiflorum</name>
    <dbReference type="NCBI Taxonomy" id="4521"/>
    <lineage>
        <taxon>Eukaryota</taxon>
        <taxon>Viridiplantae</taxon>
        <taxon>Streptophyta</taxon>
        <taxon>Embryophyta</taxon>
        <taxon>Tracheophyta</taxon>
        <taxon>Spermatophyta</taxon>
        <taxon>Magnoliopsida</taxon>
        <taxon>Liliopsida</taxon>
        <taxon>Poales</taxon>
        <taxon>Poaceae</taxon>
        <taxon>BOP clade</taxon>
        <taxon>Pooideae</taxon>
        <taxon>Poodae</taxon>
        <taxon>Poeae</taxon>
        <taxon>Poeae Chloroplast Group 2 (Poeae type)</taxon>
        <taxon>Loliodinae</taxon>
        <taxon>Loliinae</taxon>
        <taxon>Lolium</taxon>
    </lineage>
</organism>
<evidence type="ECO:0000313" key="2">
    <source>
        <dbReference type="EMBL" id="KAK1604810.1"/>
    </source>
</evidence>
<dbReference type="Proteomes" id="UP001231189">
    <property type="component" value="Unassembled WGS sequence"/>
</dbReference>
<dbReference type="EMBL" id="JAUUTY010000007">
    <property type="protein sequence ID" value="KAK1604810.1"/>
    <property type="molecule type" value="Genomic_DNA"/>
</dbReference>
<dbReference type="AlphaFoldDB" id="A0AAD8QM08"/>
<feature type="region of interest" description="Disordered" evidence="1">
    <location>
        <begin position="159"/>
        <end position="187"/>
    </location>
</feature>
<evidence type="ECO:0000256" key="1">
    <source>
        <dbReference type="SAM" id="MobiDB-lite"/>
    </source>
</evidence>
<feature type="compositionally biased region" description="Basic and acidic residues" evidence="1">
    <location>
        <begin position="159"/>
        <end position="171"/>
    </location>
</feature>
<protein>
    <submittedName>
        <fullName evidence="2">Uncharacterized protein</fullName>
    </submittedName>
</protein>
<evidence type="ECO:0000313" key="3">
    <source>
        <dbReference type="Proteomes" id="UP001231189"/>
    </source>
</evidence>